<proteinExistence type="predicted"/>
<keyword evidence="2" id="KW-0812">Transmembrane</keyword>
<evidence type="ECO:0000256" key="2">
    <source>
        <dbReference type="SAM" id="Phobius"/>
    </source>
</evidence>
<organism evidence="3 4">
    <name type="scientific">Elysia crispata</name>
    <name type="common">lettuce slug</name>
    <dbReference type="NCBI Taxonomy" id="231223"/>
    <lineage>
        <taxon>Eukaryota</taxon>
        <taxon>Metazoa</taxon>
        <taxon>Spiralia</taxon>
        <taxon>Lophotrochozoa</taxon>
        <taxon>Mollusca</taxon>
        <taxon>Gastropoda</taxon>
        <taxon>Heterobranchia</taxon>
        <taxon>Euthyneura</taxon>
        <taxon>Panpulmonata</taxon>
        <taxon>Sacoglossa</taxon>
        <taxon>Placobranchoidea</taxon>
        <taxon>Plakobranchidae</taxon>
        <taxon>Elysia</taxon>
    </lineage>
</organism>
<evidence type="ECO:0000313" key="3">
    <source>
        <dbReference type="EMBL" id="KAK3776778.1"/>
    </source>
</evidence>
<keyword evidence="4" id="KW-1185">Reference proteome</keyword>
<feature type="transmembrane region" description="Helical" evidence="2">
    <location>
        <begin position="108"/>
        <end position="130"/>
    </location>
</feature>
<feature type="region of interest" description="Disordered" evidence="1">
    <location>
        <begin position="271"/>
        <end position="292"/>
    </location>
</feature>
<keyword evidence="2" id="KW-0472">Membrane</keyword>
<evidence type="ECO:0000256" key="1">
    <source>
        <dbReference type="SAM" id="MobiDB-lite"/>
    </source>
</evidence>
<dbReference type="EMBL" id="JAWDGP010003174">
    <property type="protein sequence ID" value="KAK3776778.1"/>
    <property type="molecule type" value="Genomic_DNA"/>
</dbReference>
<sequence length="292" mass="32683">MEHVHRDVTQATQGGSVKTHVALYVVGRTTLVTRLMEHVHRYVTQVLQRNFTSQRVLKGKCPAKTWGENCSQDCSTRCDDSKYHHVTEACVCLSGFWGFFCKEATVQLGIILGAVVIALIICAIIVGVCLRRRRKAQVKPEEKDDISLCEAAASVGDQDGHEPSRTSEAGAFPTDSHNGQASTSEQKLDRKNMDKDRVEDMKLHREENMEKDREEDMGRKREKHIEGARVDDGQDGVLSKTAVPVQTLNTYIRQRATDSHFLEEFSSVPMVTSSPRTAGLSPQNVKKIDTRM</sequence>
<evidence type="ECO:0000313" key="4">
    <source>
        <dbReference type="Proteomes" id="UP001283361"/>
    </source>
</evidence>
<feature type="compositionally biased region" description="Basic and acidic residues" evidence="1">
    <location>
        <begin position="186"/>
        <end position="221"/>
    </location>
</feature>
<reference evidence="3" key="1">
    <citation type="journal article" date="2023" name="G3 (Bethesda)">
        <title>A reference genome for the long-term kleptoplast-retaining sea slug Elysia crispata morphotype clarki.</title>
        <authorList>
            <person name="Eastman K.E."/>
            <person name="Pendleton A.L."/>
            <person name="Shaikh M.A."/>
            <person name="Suttiyut T."/>
            <person name="Ogas R."/>
            <person name="Tomko P."/>
            <person name="Gavelis G."/>
            <person name="Widhalm J.R."/>
            <person name="Wisecaver J.H."/>
        </authorList>
    </citation>
    <scope>NUCLEOTIDE SEQUENCE</scope>
    <source>
        <strain evidence="3">ECLA1</strain>
    </source>
</reference>
<protein>
    <recommendedName>
        <fullName evidence="5">EGF-like domain-containing protein</fullName>
    </recommendedName>
</protein>
<accession>A0AAE0ZWT7</accession>
<comment type="caution">
    <text evidence="3">The sequence shown here is derived from an EMBL/GenBank/DDBJ whole genome shotgun (WGS) entry which is preliminary data.</text>
</comment>
<feature type="compositionally biased region" description="Polar residues" evidence="1">
    <location>
        <begin position="175"/>
        <end position="185"/>
    </location>
</feature>
<gene>
    <name evidence="3" type="ORF">RRG08_056427</name>
</gene>
<name>A0AAE0ZWT7_9GAST</name>
<feature type="compositionally biased region" description="Polar residues" evidence="1">
    <location>
        <begin position="271"/>
        <end position="284"/>
    </location>
</feature>
<keyword evidence="2" id="KW-1133">Transmembrane helix</keyword>
<dbReference type="Proteomes" id="UP001283361">
    <property type="component" value="Unassembled WGS sequence"/>
</dbReference>
<feature type="region of interest" description="Disordered" evidence="1">
    <location>
        <begin position="154"/>
        <end position="221"/>
    </location>
</feature>
<dbReference type="AlphaFoldDB" id="A0AAE0ZWT7"/>
<evidence type="ECO:0008006" key="5">
    <source>
        <dbReference type="Google" id="ProtNLM"/>
    </source>
</evidence>
<dbReference type="Gene3D" id="2.170.300.10">
    <property type="entry name" value="Tie2 ligand-binding domain superfamily"/>
    <property type="match status" value="1"/>
</dbReference>